<dbReference type="InterPro" id="IPR052016">
    <property type="entry name" value="Bact_Sigma-Reg"/>
</dbReference>
<dbReference type="InterPro" id="IPR029016">
    <property type="entry name" value="GAF-like_dom_sf"/>
</dbReference>
<dbReference type="OrthoDB" id="311592at2"/>
<dbReference type="PANTHER" id="PTHR43156:SF2">
    <property type="entry name" value="STAGE II SPORULATION PROTEIN E"/>
    <property type="match status" value="1"/>
</dbReference>
<keyword evidence="1" id="KW-0378">Hydrolase</keyword>
<evidence type="ECO:0000313" key="4">
    <source>
        <dbReference type="Proteomes" id="UP000001420"/>
    </source>
</evidence>
<dbReference type="KEGG" id="pma:Pro_0011"/>
<evidence type="ECO:0000313" key="3">
    <source>
        <dbReference type="EMBL" id="AAP99057.1"/>
    </source>
</evidence>
<dbReference type="Gene3D" id="3.60.40.10">
    <property type="entry name" value="PPM-type phosphatase domain"/>
    <property type="match status" value="1"/>
</dbReference>
<dbReference type="GO" id="GO:0016791">
    <property type="term" value="F:phosphatase activity"/>
    <property type="evidence" value="ECO:0007669"/>
    <property type="project" value="TreeGrafter"/>
</dbReference>
<dbReference type="InterPro" id="IPR001932">
    <property type="entry name" value="PPM-type_phosphatase-like_dom"/>
</dbReference>
<dbReference type="PATRIC" id="fig|167539.5.peg.11"/>
<dbReference type="PANTHER" id="PTHR43156">
    <property type="entry name" value="STAGE II SPORULATION PROTEIN E-RELATED"/>
    <property type="match status" value="1"/>
</dbReference>
<dbReference type="Gene3D" id="3.30.450.40">
    <property type="match status" value="1"/>
</dbReference>
<name>Q7VEK1_PROMA</name>
<organism evidence="3 4">
    <name type="scientific">Prochlorococcus marinus (strain SARG / CCMP1375 / SS120)</name>
    <dbReference type="NCBI Taxonomy" id="167539"/>
    <lineage>
        <taxon>Bacteria</taxon>
        <taxon>Bacillati</taxon>
        <taxon>Cyanobacteriota</taxon>
        <taxon>Cyanophyceae</taxon>
        <taxon>Synechococcales</taxon>
        <taxon>Prochlorococcaceae</taxon>
        <taxon>Prochlorococcus</taxon>
    </lineage>
</organism>
<dbReference type="InterPro" id="IPR036457">
    <property type="entry name" value="PPM-type-like_dom_sf"/>
</dbReference>
<reference evidence="3 4" key="1">
    <citation type="journal article" date="2003" name="Proc. Natl. Acad. Sci. U.S.A.">
        <title>Genome sequence of the cyanobacterium Prochlorococcus marinus SS120, a nearly minimal oxyphototrophic genome.</title>
        <authorList>
            <person name="Dufresne A."/>
            <person name="Salanoubat M."/>
            <person name="Partensky F."/>
            <person name="Artiguenave F."/>
            <person name="Axmann I.M."/>
            <person name="Barbe V."/>
            <person name="Duprat S."/>
            <person name="Galperin M.Y."/>
            <person name="Koonin E.V."/>
            <person name="Le Gall F."/>
            <person name="Makarova K.S."/>
            <person name="Ostrowski M."/>
            <person name="Oztas S."/>
            <person name="Robert C."/>
            <person name="Rogozin I.B."/>
            <person name="Scanlan D.J."/>
            <person name="Tandeau de Marsac N."/>
            <person name="Weissenbach J."/>
            <person name="Wincker P."/>
            <person name="Wolf Y.I."/>
            <person name="Hess W.R."/>
        </authorList>
    </citation>
    <scope>NUCLEOTIDE SEQUENCE [LARGE SCALE GENOMIC DNA]</scope>
    <source>
        <strain evidence="4">SARG / CCMP1375 / SS120</strain>
    </source>
</reference>
<gene>
    <name evidence="3" type="primary">rsbU</name>
    <name evidence="3" type="ordered locus">Pro_0011</name>
</gene>
<protein>
    <submittedName>
        <fullName evidence="3">Serine phosphatase RsbU</fullName>
    </submittedName>
</protein>
<keyword evidence="4" id="KW-1185">Reference proteome</keyword>
<sequence>MSNNPLIPNRNESSQGFPEHELPFESVRELLDSLSTEQSRNQELISSIGFSLRSFTNLDLFLELIPVIASRLVGVKGALLIPFHSDGRISREQLQILPQDNFDVLIRKILDFQQAQSVAFANEGNHIKALDKLIHSHIGQSAIFSTSLVARGKQRGRLYVFDLNRSFSFSNVHRRQLQFIADLAGVAIENHLLLQQTRSHESVDRQLSIGAEIQSQLLPDHCPVIEGIELAACCRPAFQVAGDYYDFMPTRPELMGKSRERGRWALVVGDVMGKGVPAGLLMTMLRGMLRAEVLSGLPPDRILHDLNQLALDDLTQSHRFVTLFYSDYEPKSRRLRFANAAHNPPLLWSAKEKEITRLDALGLLIGLQQEAEYVCGEVTLDAGDVLLYYTDGVTEALGISGERFNEKRLISLLNESARKFTKAKDILDNLFKRLDSFVGDNHHLEDDASMVVLKVDEAVKFPHVNNSTA</sequence>
<dbReference type="AlphaFoldDB" id="Q7VEK1"/>
<evidence type="ECO:0000259" key="2">
    <source>
        <dbReference type="SMART" id="SM00331"/>
    </source>
</evidence>
<dbReference type="HOGENOM" id="CLU_000445_43_6_3"/>
<evidence type="ECO:0000256" key="1">
    <source>
        <dbReference type="ARBA" id="ARBA00022801"/>
    </source>
</evidence>
<feature type="domain" description="PPM-type phosphatase" evidence="2">
    <location>
        <begin position="225"/>
        <end position="455"/>
    </location>
</feature>
<dbReference type="SUPFAM" id="SSF55781">
    <property type="entry name" value="GAF domain-like"/>
    <property type="match status" value="1"/>
</dbReference>
<accession>Q7VEK1</accession>
<dbReference type="Proteomes" id="UP000001420">
    <property type="component" value="Chromosome"/>
</dbReference>
<dbReference type="SUPFAM" id="SSF81606">
    <property type="entry name" value="PP2C-like"/>
    <property type="match status" value="1"/>
</dbReference>
<proteinExistence type="predicted"/>
<dbReference type="eggNOG" id="COG2208">
    <property type="taxonomic scope" value="Bacteria"/>
</dbReference>
<dbReference type="SMART" id="SM00331">
    <property type="entry name" value="PP2C_SIG"/>
    <property type="match status" value="1"/>
</dbReference>
<dbReference type="STRING" id="167539.Pro_0011"/>
<dbReference type="EMBL" id="AE017126">
    <property type="protein sequence ID" value="AAP99057.1"/>
    <property type="molecule type" value="Genomic_DNA"/>
</dbReference>
<dbReference type="Pfam" id="PF07228">
    <property type="entry name" value="SpoIIE"/>
    <property type="match status" value="1"/>
</dbReference>
<dbReference type="EnsemblBacteria" id="AAP99057">
    <property type="protein sequence ID" value="AAP99057"/>
    <property type="gene ID" value="Pro_0011"/>
</dbReference>